<comment type="subcellular location">
    <subcellularLocation>
        <location evidence="1">Nucleus membrane</location>
        <topology evidence="1">Multi-pass membrane protein</topology>
    </subcellularLocation>
    <subcellularLocation>
        <location evidence="2">Nucleus</location>
        <location evidence="2">Nuclear pore complex</location>
    </subcellularLocation>
</comment>
<sequence length="606" mass="67177">MVSISRSLPAPVARPEPVHYQTYLAPILHKKFAKTWLFGAGAAYVGAVLVGKGNSFWSYTPLSWTIVGWMFIFLLTITPILVIRIGQLHLTARPQTSTFHGIRMSLGSISTYVTFGAYILASVSFVAVYLCSRTKQDKLNVLTEARSYARPQLNERFLYMYFFAFFSGVVQAVHHVLFDKAKLELCDNTKEPSDIISDSIVPCARNAAKLTVISVFFGPVFYLPFRQTIWDVALSITRTFYWINRNSALHGWPVGLGLTIRCLFVGFCLIFMVEVSSAAFTAYFSSYPFPDNLTISDKSADANGTLLTGLRSASRPMTQTLAFWELAVVSKNRSDRRKLIFTDVRKPNKMWDLILNECLQVLSDAEIGLSKAMSSQPPAPQPSPAPSISSTAVVSVSTPPAIQFSPKPAIVERQSPKARKFVESIQSSDERSPLSTVAERLPDVKVVAQPAVSAAVEKLLPYIQSDMGAPFRQTIQNTAARVLPNVKIQIYAVSALASLICASLDEDEYGVVQKNVSAVLSAFYSTYSALQKFTTNPPLHWTDVEAQAAGPNLKLEEPEALTEALKHGICEIMTAFKPYLDDILKPELAKKLRIVQEEVEEEENER</sequence>
<evidence type="ECO:0000256" key="6">
    <source>
        <dbReference type="ARBA" id="ARBA00022816"/>
    </source>
</evidence>
<evidence type="ECO:0000256" key="11">
    <source>
        <dbReference type="ARBA" id="ARBA00023136"/>
    </source>
</evidence>
<evidence type="ECO:0000256" key="12">
    <source>
        <dbReference type="ARBA" id="ARBA00023242"/>
    </source>
</evidence>
<dbReference type="OrthoDB" id="67850at2759"/>
<reference evidence="15 16" key="1">
    <citation type="submission" date="2019-04" db="EMBL/GenBank/DDBJ databases">
        <title>Comparative genomics and transcriptomics to analyze fruiting body development in filamentous ascomycetes.</title>
        <authorList>
            <consortium name="DOE Joint Genome Institute"/>
            <person name="Lutkenhaus R."/>
            <person name="Traeger S."/>
            <person name="Breuer J."/>
            <person name="Kuo A."/>
            <person name="Lipzen A."/>
            <person name="Pangilinan J."/>
            <person name="Dilworth D."/>
            <person name="Sandor L."/>
            <person name="Poggeler S."/>
            <person name="Barry K."/>
            <person name="Grigoriev I.V."/>
            <person name="Nowrousian M."/>
        </authorList>
    </citation>
    <scope>NUCLEOTIDE SEQUENCE [LARGE SCALE GENOMIC DNA]</scope>
    <source>
        <strain evidence="15 16">CBS 389.68</strain>
    </source>
</reference>
<keyword evidence="12" id="KW-0539">Nucleus</keyword>
<keyword evidence="6" id="KW-0509">mRNA transport</keyword>
<keyword evidence="5 14" id="KW-0812">Transmembrane</keyword>
<evidence type="ECO:0000256" key="4">
    <source>
        <dbReference type="ARBA" id="ARBA00022448"/>
    </source>
</evidence>
<dbReference type="GO" id="GO:0051028">
    <property type="term" value="P:mRNA transport"/>
    <property type="evidence" value="ECO:0007669"/>
    <property type="project" value="UniProtKB-KW"/>
</dbReference>
<comment type="similarity">
    <text evidence="3">Belongs to the NDC1 family.</text>
</comment>
<evidence type="ECO:0000256" key="9">
    <source>
        <dbReference type="ARBA" id="ARBA00023010"/>
    </source>
</evidence>
<evidence type="ECO:0000256" key="1">
    <source>
        <dbReference type="ARBA" id="ARBA00004232"/>
    </source>
</evidence>
<dbReference type="GO" id="GO:0006999">
    <property type="term" value="P:nuclear pore organization"/>
    <property type="evidence" value="ECO:0007669"/>
    <property type="project" value="TreeGrafter"/>
</dbReference>
<feature type="transmembrane region" description="Helical" evidence="14">
    <location>
        <begin position="158"/>
        <end position="178"/>
    </location>
</feature>
<dbReference type="Pfam" id="PF09531">
    <property type="entry name" value="Ndc1_Nup"/>
    <property type="match status" value="1"/>
</dbReference>
<keyword evidence="9" id="KW-0811">Translocation</keyword>
<keyword evidence="7" id="KW-0653">Protein transport</keyword>
<feature type="transmembrane region" description="Helical" evidence="14">
    <location>
        <begin position="104"/>
        <end position="130"/>
    </location>
</feature>
<feature type="transmembrane region" description="Helical" evidence="14">
    <location>
        <begin position="262"/>
        <end position="284"/>
    </location>
</feature>
<dbReference type="GO" id="GO:0070631">
    <property type="term" value="P:spindle pole body localization"/>
    <property type="evidence" value="ECO:0007669"/>
    <property type="project" value="TreeGrafter"/>
</dbReference>
<dbReference type="GO" id="GO:0005816">
    <property type="term" value="C:spindle pole body"/>
    <property type="evidence" value="ECO:0007669"/>
    <property type="project" value="TreeGrafter"/>
</dbReference>
<dbReference type="GO" id="GO:0106166">
    <property type="term" value="F:spindle pole body-nuclear membrane anchor activity"/>
    <property type="evidence" value="ECO:0007669"/>
    <property type="project" value="TreeGrafter"/>
</dbReference>
<evidence type="ECO:0000256" key="8">
    <source>
        <dbReference type="ARBA" id="ARBA00022989"/>
    </source>
</evidence>
<dbReference type="GO" id="GO:0015031">
    <property type="term" value="P:protein transport"/>
    <property type="evidence" value="ECO:0007669"/>
    <property type="project" value="UniProtKB-KW"/>
</dbReference>
<proteinExistence type="inferred from homology"/>
<feature type="region of interest" description="Disordered" evidence="13">
    <location>
        <begin position="372"/>
        <end position="392"/>
    </location>
</feature>
<protein>
    <recommendedName>
        <fullName evidence="17">Nucleoporin protein Ndc1-Nup</fullName>
    </recommendedName>
</protein>
<dbReference type="GO" id="GO:0031965">
    <property type="term" value="C:nuclear membrane"/>
    <property type="evidence" value="ECO:0007669"/>
    <property type="project" value="UniProtKB-SubCell"/>
</dbReference>
<keyword evidence="8 14" id="KW-1133">Transmembrane helix</keyword>
<keyword evidence="10" id="KW-0906">Nuclear pore complex</keyword>
<evidence type="ECO:0000313" key="15">
    <source>
        <dbReference type="EMBL" id="TGZ83790.1"/>
    </source>
</evidence>
<dbReference type="PANTHER" id="PTHR13269:SF6">
    <property type="entry name" value="NUCLEOPORIN NDC1"/>
    <property type="match status" value="1"/>
</dbReference>
<organism evidence="15 16">
    <name type="scientific">Ascodesmis nigricans</name>
    <dbReference type="NCBI Taxonomy" id="341454"/>
    <lineage>
        <taxon>Eukaryota</taxon>
        <taxon>Fungi</taxon>
        <taxon>Dikarya</taxon>
        <taxon>Ascomycota</taxon>
        <taxon>Pezizomycotina</taxon>
        <taxon>Pezizomycetes</taxon>
        <taxon>Pezizales</taxon>
        <taxon>Ascodesmidaceae</taxon>
        <taxon>Ascodesmis</taxon>
    </lineage>
</organism>
<evidence type="ECO:0000256" key="3">
    <source>
        <dbReference type="ARBA" id="ARBA00005760"/>
    </source>
</evidence>
<evidence type="ECO:0000256" key="5">
    <source>
        <dbReference type="ARBA" id="ARBA00022692"/>
    </source>
</evidence>
<dbReference type="STRING" id="341454.A0A4S2N3L7"/>
<evidence type="ECO:0000256" key="13">
    <source>
        <dbReference type="SAM" id="MobiDB-lite"/>
    </source>
</evidence>
<evidence type="ECO:0000256" key="7">
    <source>
        <dbReference type="ARBA" id="ARBA00022927"/>
    </source>
</evidence>
<gene>
    <name evidence="15" type="ORF">EX30DRAFT_393343</name>
</gene>
<evidence type="ECO:0008006" key="17">
    <source>
        <dbReference type="Google" id="ProtNLM"/>
    </source>
</evidence>
<feature type="transmembrane region" description="Helical" evidence="14">
    <location>
        <begin position="32"/>
        <end position="50"/>
    </location>
</feature>
<dbReference type="AlphaFoldDB" id="A0A4S2N3L7"/>
<evidence type="ECO:0000256" key="2">
    <source>
        <dbReference type="ARBA" id="ARBA00004567"/>
    </source>
</evidence>
<evidence type="ECO:0000256" key="14">
    <source>
        <dbReference type="SAM" id="Phobius"/>
    </source>
</evidence>
<name>A0A4S2N3L7_9PEZI</name>
<dbReference type="InterPro" id="IPR019049">
    <property type="entry name" value="Nucleoporin_prot_Ndc1/Nup"/>
</dbReference>
<dbReference type="Proteomes" id="UP000298138">
    <property type="component" value="Unassembled WGS sequence"/>
</dbReference>
<dbReference type="PANTHER" id="PTHR13269">
    <property type="entry name" value="NUCLEOPORIN NDC1"/>
    <property type="match status" value="1"/>
</dbReference>
<accession>A0A4S2N3L7</accession>
<keyword evidence="16" id="KW-1185">Reference proteome</keyword>
<dbReference type="InParanoid" id="A0A4S2N3L7"/>
<evidence type="ECO:0000313" key="16">
    <source>
        <dbReference type="Proteomes" id="UP000298138"/>
    </source>
</evidence>
<keyword evidence="4" id="KW-0813">Transport</keyword>
<feature type="transmembrane region" description="Helical" evidence="14">
    <location>
        <begin position="62"/>
        <end position="83"/>
    </location>
</feature>
<dbReference type="EMBL" id="ML220113">
    <property type="protein sequence ID" value="TGZ83790.1"/>
    <property type="molecule type" value="Genomic_DNA"/>
</dbReference>
<keyword evidence="11 14" id="KW-0472">Membrane</keyword>
<evidence type="ECO:0000256" key="10">
    <source>
        <dbReference type="ARBA" id="ARBA00023132"/>
    </source>
</evidence>
<dbReference type="GO" id="GO:0070762">
    <property type="term" value="C:nuclear pore transmembrane ring"/>
    <property type="evidence" value="ECO:0007669"/>
    <property type="project" value="TreeGrafter"/>
</dbReference>